<evidence type="ECO:0000256" key="1">
    <source>
        <dbReference type="ARBA" id="ARBA00004685"/>
    </source>
</evidence>
<dbReference type="PANTHER" id="PTHR33365">
    <property type="entry name" value="YALI0B05434P"/>
    <property type="match status" value="1"/>
</dbReference>
<protein>
    <recommendedName>
        <fullName evidence="6">Tat pathway signal sequence</fullName>
    </recommendedName>
</protein>
<accession>A0A8E2JEI3</accession>
<evidence type="ECO:0000256" key="2">
    <source>
        <dbReference type="ARBA" id="ARBA00035112"/>
    </source>
</evidence>
<dbReference type="GO" id="GO:0043386">
    <property type="term" value="P:mycotoxin biosynthetic process"/>
    <property type="evidence" value="ECO:0007669"/>
    <property type="project" value="InterPro"/>
</dbReference>
<proteinExistence type="inferred from homology"/>
<evidence type="ECO:0008006" key="6">
    <source>
        <dbReference type="Google" id="ProtNLM"/>
    </source>
</evidence>
<dbReference type="OrthoDB" id="3687641at2759"/>
<keyword evidence="3" id="KW-0472">Membrane</keyword>
<keyword evidence="3" id="KW-0812">Transmembrane</keyword>
<evidence type="ECO:0000313" key="5">
    <source>
        <dbReference type="Proteomes" id="UP000250266"/>
    </source>
</evidence>
<reference evidence="4 5" key="1">
    <citation type="journal article" date="2016" name="Nat. Commun.">
        <title>Ectomycorrhizal ecology is imprinted in the genome of the dominant symbiotic fungus Cenococcum geophilum.</title>
        <authorList>
            <consortium name="DOE Joint Genome Institute"/>
            <person name="Peter M."/>
            <person name="Kohler A."/>
            <person name="Ohm R.A."/>
            <person name="Kuo A."/>
            <person name="Krutzmann J."/>
            <person name="Morin E."/>
            <person name="Arend M."/>
            <person name="Barry K.W."/>
            <person name="Binder M."/>
            <person name="Choi C."/>
            <person name="Clum A."/>
            <person name="Copeland A."/>
            <person name="Grisel N."/>
            <person name="Haridas S."/>
            <person name="Kipfer T."/>
            <person name="LaButti K."/>
            <person name="Lindquist E."/>
            <person name="Lipzen A."/>
            <person name="Maire R."/>
            <person name="Meier B."/>
            <person name="Mihaltcheva S."/>
            <person name="Molinier V."/>
            <person name="Murat C."/>
            <person name="Poggeler S."/>
            <person name="Quandt C.A."/>
            <person name="Sperisen C."/>
            <person name="Tritt A."/>
            <person name="Tisserant E."/>
            <person name="Crous P.W."/>
            <person name="Henrissat B."/>
            <person name="Nehls U."/>
            <person name="Egli S."/>
            <person name="Spatafora J.W."/>
            <person name="Grigoriev I.V."/>
            <person name="Martin F.M."/>
        </authorList>
    </citation>
    <scope>NUCLEOTIDE SEQUENCE [LARGE SCALE GENOMIC DNA]</scope>
    <source>
        <strain evidence="4 5">CBS 459.81</strain>
    </source>
</reference>
<feature type="transmembrane region" description="Helical" evidence="3">
    <location>
        <begin position="57"/>
        <end position="79"/>
    </location>
</feature>
<gene>
    <name evidence="4" type="ORF">K432DRAFT_382847</name>
</gene>
<dbReference type="PANTHER" id="PTHR33365:SF4">
    <property type="entry name" value="CYCLOCHLOROTINE BIOSYNTHESIS PROTEIN O"/>
    <property type="match status" value="1"/>
</dbReference>
<evidence type="ECO:0000256" key="3">
    <source>
        <dbReference type="SAM" id="Phobius"/>
    </source>
</evidence>
<dbReference type="Pfam" id="PF11807">
    <property type="entry name" value="UstYa"/>
    <property type="match status" value="1"/>
</dbReference>
<dbReference type="Proteomes" id="UP000250266">
    <property type="component" value="Unassembled WGS sequence"/>
</dbReference>
<evidence type="ECO:0000313" key="4">
    <source>
        <dbReference type="EMBL" id="OCK79700.1"/>
    </source>
</evidence>
<dbReference type="AlphaFoldDB" id="A0A8E2JEI3"/>
<comment type="pathway">
    <text evidence="1">Mycotoxin biosynthesis.</text>
</comment>
<sequence length="272" mass="30833">MKPSTKSGFEQTGYDKLVLEDEKRISMSSDSSSATLLEDGLGAEPRGKCCAKRTPRWLWYTHAALFSISAALFVASWFGQPTDEAFTKRFSSWSPAQDVVRYEPVHFNITRGAKSSKYTGANDQVDKEWNAVAFDVGDQMISHAELKALGKPMNSLRVTNPKTGEKGFRIGLEVFHQLHCLNLLRKMTYREHYEPLGGDLADPPEKMRTHLDHCIEVLRLNLMCSSDIGVYTFQDLPEYDEPWADFNTNHVCRNFDMIRDWAIENTVAPAIS</sequence>
<organism evidence="4 5">
    <name type="scientific">Lepidopterella palustris CBS 459.81</name>
    <dbReference type="NCBI Taxonomy" id="1314670"/>
    <lineage>
        <taxon>Eukaryota</taxon>
        <taxon>Fungi</taxon>
        <taxon>Dikarya</taxon>
        <taxon>Ascomycota</taxon>
        <taxon>Pezizomycotina</taxon>
        <taxon>Dothideomycetes</taxon>
        <taxon>Pleosporomycetidae</taxon>
        <taxon>Mytilinidiales</taxon>
        <taxon>Argynnaceae</taxon>
        <taxon>Lepidopterella</taxon>
    </lineage>
</organism>
<comment type="similarity">
    <text evidence="2">Belongs to the ustYa family.</text>
</comment>
<dbReference type="EMBL" id="KV744992">
    <property type="protein sequence ID" value="OCK79700.1"/>
    <property type="molecule type" value="Genomic_DNA"/>
</dbReference>
<name>A0A8E2JEI3_9PEZI</name>
<dbReference type="InterPro" id="IPR021765">
    <property type="entry name" value="UstYa-like"/>
</dbReference>
<keyword evidence="5" id="KW-1185">Reference proteome</keyword>
<keyword evidence="3" id="KW-1133">Transmembrane helix</keyword>